<dbReference type="Pfam" id="PF04807">
    <property type="entry name" value="Gemini_AC4_5"/>
    <property type="match status" value="1"/>
</dbReference>
<sequence length="105" mass="11764">MILVFPCLLVVIHHIVVDLPKTLDDRLLVTRILSTGNLRVKLVHYLVAIAEIVLHGGCTGFVVEHVEHLAEIHRTAIWSTISHQPEHDAIRVVLQLDGLIHPDLP</sequence>
<evidence type="ECO:0000313" key="2">
    <source>
        <dbReference type="EMBL" id="QMV80575.1"/>
    </source>
</evidence>
<accession>A0A7G5F2V0</accession>
<name>A0A7G5F2V0_9GEMI</name>
<gene>
    <name evidence="2" type="primary">AC5</name>
</gene>
<evidence type="ECO:0000259" key="1">
    <source>
        <dbReference type="Pfam" id="PF04807"/>
    </source>
</evidence>
<dbReference type="InterPro" id="IPR006892">
    <property type="entry name" value="Gemini_AC4_5_cons_dom_1"/>
</dbReference>
<dbReference type="EMBL" id="MN746972">
    <property type="protein sequence ID" value="QMV80575.1"/>
    <property type="molecule type" value="Genomic_DNA"/>
</dbReference>
<organism evidence="2">
    <name type="scientific">Euphorbia yellow mosaic virus</name>
    <dbReference type="NCBI Taxonomy" id="598494"/>
    <lineage>
        <taxon>Viruses</taxon>
        <taxon>Monodnaviria</taxon>
        <taxon>Shotokuvirae</taxon>
        <taxon>Cressdnaviricota</taxon>
        <taxon>Repensiviricetes</taxon>
        <taxon>Geplafuvirales</taxon>
        <taxon>Geminiviridae</taxon>
        <taxon>Begomovirus</taxon>
        <taxon>Begomovirus euphorbiamusiviflavi</taxon>
    </lineage>
</organism>
<protein>
    <submittedName>
        <fullName evidence="2">AC5</fullName>
    </submittedName>
</protein>
<reference evidence="2" key="1">
    <citation type="journal article" date="2020" name="Plant">
        <title>Natural Infection of Tomatoes (Solanum lycopersicum) by Euphorbia yellow mosaic virus Isolates across Four Brazilian States.</title>
        <authorList>
            <person name="Duarte M.F."/>
            <person name="Pereira Carvalho R.C."/>
            <person name="Dos Reis L.N.A."/>
            <person name="Rojas M.J."/>
            <person name="Gilbertson R."/>
            <person name="Costa H."/>
            <person name="Boiteux L.S."/>
            <person name="Fonseca M.E.N."/>
        </authorList>
    </citation>
    <scope>NUCLEOTIDE SEQUENCE</scope>
    <source>
        <strain evidence="2">ES-148_MD_LVV01</strain>
    </source>
</reference>
<feature type="domain" description="Geminivirus AC4/5 conserved" evidence="1">
    <location>
        <begin position="51"/>
        <end position="83"/>
    </location>
</feature>
<proteinExistence type="predicted"/>